<reference evidence="3" key="1">
    <citation type="journal article" date="2015" name="ISME J.">
        <title>Draft Genome Sequence of Streptomyces incarnatus NRRL8089, which Produces the Nucleoside Antibiotic Sinefungin.</title>
        <authorList>
            <person name="Oshima K."/>
            <person name="Hattori M."/>
            <person name="Shimizu H."/>
            <person name="Fukuda K."/>
            <person name="Nemoto M."/>
            <person name="Inagaki K."/>
            <person name="Tamura T."/>
        </authorList>
    </citation>
    <scope>NUCLEOTIDE SEQUENCE</scope>
    <source>
        <strain evidence="3">FACHB-1375</strain>
    </source>
</reference>
<dbReference type="EMBL" id="JACJPW010000004">
    <property type="protein sequence ID" value="MBD2180026.1"/>
    <property type="molecule type" value="Genomic_DNA"/>
</dbReference>
<sequence length="661" mass="77961">MQASETKLQKIIEGTQQYVVPLFQRQYSWKKPEWQALWNDIVELCKADNPRPHFMGSIVTMPTTSVPEGVNKYLLIDGQQRLTTIFILLSALRDTAKQSEEKLAAEINDRFLVNSYEDRPDYYKLQPTQVDRVAFHQIIDSVSQVNESGILECYRFFEKQLRLNKERLELQKIKKVICSNLSLVSVVLSADDDPYLVFESLNAKGRPLTQADLIRNYFFMRIHTEEQESVYTQYWQPMQKLLGEDLTEFIRHYLTKSGVEIKQNEIYFEIKDRISNNDALSYLKDLCVFSQYYAILLNPEREPNEIVRKHLHRLNRLDIATVYPFLLNCYDDWMKNKITKEEFVFVLQVIENFILRRFVCNIQTRGLNRIFALLYSQVSKSTNLVSDNFVDRLKLTLQNRDYPKDAEFRDRLLDVKLYGSNRAEKGKLILESIEESFKHKEQVSFEGLSIEHIMPQTLSDWWKEHLGEDWAITHELLQHTLGNLTLTAYNSELYNASFEIKISHFQNSHLELNKYFQSQTSWRKEDIEKRAGYLADIALQIWNYFGDESVQPSYTNSSITGTTPKRLYFFGQEYHVRSWRDVLEVTLNKIADLEPDYFKEIMQQFPRFIGSNEKDFRSTRKLDNGAFIEVNLSAQDIHTFCRKAIETAEISAEEWRVEVSR</sequence>
<evidence type="ECO:0000259" key="2">
    <source>
        <dbReference type="Pfam" id="PF07510"/>
    </source>
</evidence>
<dbReference type="InterPro" id="IPR011089">
    <property type="entry name" value="GmrSD_C"/>
</dbReference>
<evidence type="ECO:0000259" key="1">
    <source>
        <dbReference type="Pfam" id="PF03235"/>
    </source>
</evidence>
<dbReference type="PANTHER" id="PTHR35149">
    <property type="entry name" value="SLL5132 PROTEIN"/>
    <property type="match status" value="1"/>
</dbReference>
<feature type="domain" description="GmrSD restriction endonucleases N-terminal" evidence="1">
    <location>
        <begin position="9"/>
        <end position="219"/>
    </location>
</feature>
<dbReference type="Pfam" id="PF03235">
    <property type="entry name" value="GmrSD_N"/>
    <property type="match status" value="1"/>
</dbReference>
<feature type="domain" description="GmrSD restriction endonucleases C-terminal" evidence="2">
    <location>
        <begin position="402"/>
        <end position="536"/>
    </location>
</feature>
<organism evidence="3 4">
    <name type="scientific">Aerosakkonema funiforme FACHB-1375</name>
    <dbReference type="NCBI Taxonomy" id="2949571"/>
    <lineage>
        <taxon>Bacteria</taxon>
        <taxon>Bacillati</taxon>
        <taxon>Cyanobacteriota</taxon>
        <taxon>Cyanophyceae</taxon>
        <taxon>Oscillatoriophycideae</taxon>
        <taxon>Aerosakkonematales</taxon>
        <taxon>Aerosakkonemataceae</taxon>
        <taxon>Aerosakkonema</taxon>
    </lineage>
</organism>
<gene>
    <name evidence="3" type="ORF">H6G03_02670</name>
</gene>
<dbReference type="AlphaFoldDB" id="A0A926VA68"/>
<evidence type="ECO:0000313" key="4">
    <source>
        <dbReference type="Proteomes" id="UP000641646"/>
    </source>
</evidence>
<protein>
    <submittedName>
        <fullName evidence="3">DUF262 domain-containing protein</fullName>
    </submittedName>
</protein>
<reference evidence="3" key="2">
    <citation type="submission" date="2020-08" db="EMBL/GenBank/DDBJ databases">
        <authorList>
            <person name="Chen M."/>
            <person name="Teng W."/>
            <person name="Zhao L."/>
            <person name="Hu C."/>
            <person name="Zhou Y."/>
            <person name="Han B."/>
            <person name="Song L."/>
            <person name="Shu W."/>
        </authorList>
    </citation>
    <scope>NUCLEOTIDE SEQUENCE</scope>
    <source>
        <strain evidence="3">FACHB-1375</strain>
    </source>
</reference>
<dbReference type="Proteomes" id="UP000641646">
    <property type="component" value="Unassembled WGS sequence"/>
</dbReference>
<dbReference type="InterPro" id="IPR004919">
    <property type="entry name" value="GmrSD_N"/>
</dbReference>
<keyword evidence="4" id="KW-1185">Reference proteome</keyword>
<dbReference type="PANTHER" id="PTHR35149:SF2">
    <property type="entry name" value="DUF262 DOMAIN-CONTAINING PROTEIN"/>
    <property type="match status" value="1"/>
</dbReference>
<comment type="caution">
    <text evidence="3">The sequence shown here is derived from an EMBL/GenBank/DDBJ whole genome shotgun (WGS) entry which is preliminary data.</text>
</comment>
<dbReference type="RefSeq" id="WP_190461807.1">
    <property type="nucleotide sequence ID" value="NZ_JACJPW010000004.1"/>
</dbReference>
<accession>A0A926VA68</accession>
<name>A0A926VA68_9CYAN</name>
<proteinExistence type="predicted"/>
<evidence type="ECO:0000313" key="3">
    <source>
        <dbReference type="EMBL" id="MBD2180026.1"/>
    </source>
</evidence>
<dbReference type="Pfam" id="PF07510">
    <property type="entry name" value="GmrSD_C"/>
    <property type="match status" value="1"/>
</dbReference>